<accession>A0AAD6EHL8</accession>
<evidence type="ECO:0000313" key="3">
    <source>
        <dbReference type="EMBL" id="KAJ5617420.1"/>
    </source>
</evidence>
<dbReference type="CDD" id="cd15488">
    <property type="entry name" value="Tm-1-like"/>
    <property type="match status" value="1"/>
</dbReference>
<dbReference type="PANTHER" id="PTHR31862">
    <property type="entry name" value="UPF0261 DOMAIN PROTEIN (AFU_ORTHOLOGUE AFUA_1G10120)"/>
    <property type="match status" value="1"/>
</dbReference>
<dbReference type="AlphaFoldDB" id="A0AAD6EHL8"/>
<gene>
    <name evidence="3" type="ORF">N7537_002534</name>
</gene>
<dbReference type="Pfam" id="PF23189">
    <property type="entry name" value="UPF0261_C"/>
    <property type="match status" value="2"/>
</dbReference>
<sequence length="457" mass="49461">MTEPIAKTATAAAVRVSGGFPQYYRHTALEEHDVVCKCRKRGRPEDIGSCELGTAHRRSEDADVYVFQLPCHISFFWGPSTPSLQRLYLYNQLQQNATRFATPLEITLIDCGRQAITHDAITIGHIDLLSKYASGDSTGILTQSREQVIELLISCVSKCITELLQTTEIHGIIGAGGSGGTNLITAVMRKAAPLGLPKLVVSTVASGDTGPVIGECDITLMYSVVDIAGTNRLLREVLGNAAGAMVGMASTYQHRLAERRTQTAQDKQREEKKTRVEVYVFHATGHGGKALERLVEEGRLDAILDITTIEICDLIAGGTMITDMVNFGPADTVPFQYRDRKLLAHNPNITLMRTSAAECREVGEFILDKLDRFTQHPSMVEVWLPRGGVSSVGTVGSAFADTDSDAALADTLHSGLKGSGIRVVSDERDINDDGFTLDIADRLMDLVAQHSCSAAAS</sequence>
<feature type="domain" description="UPF0261" evidence="1">
    <location>
        <begin position="87"/>
        <end position="253"/>
    </location>
</feature>
<dbReference type="InterPro" id="IPR044122">
    <property type="entry name" value="UPF0261_N"/>
</dbReference>
<dbReference type="RefSeq" id="XP_056758587.1">
    <property type="nucleotide sequence ID" value="XM_056893592.1"/>
</dbReference>
<feature type="domain" description="UPF0261" evidence="2">
    <location>
        <begin position="270"/>
        <end position="320"/>
    </location>
</feature>
<protein>
    <submittedName>
        <fullName evidence="3">Uncharacterized protein</fullName>
    </submittedName>
</protein>
<dbReference type="Proteomes" id="UP001213799">
    <property type="component" value="Unassembled WGS sequence"/>
</dbReference>
<feature type="domain" description="UPF0261" evidence="2">
    <location>
        <begin position="322"/>
        <end position="446"/>
    </location>
</feature>
<reference evidence="3" key="2">
    <citation type="submission" date="2023-01" db="EMBL/GenBank/DDBJ databases">
        <authorList>
            <person name="Petersen C."/>
        </authorList>
    </citation>
    <scope>NUCLEOTIDE SEQUENCE</scope>
    <source>
        <strain evidence="3">IBT 12815</strain>
    </source>
</reference>
<dbReference type="InterPro" id="IPR051353">
    <property type="entry name" value="Tobamovirus_resist_UPF0261"/>
</dbReference>
<dbReference type="Pfam" id="PF06792">
    <property type="entry name" value="UPF0261"/>
    <property type="match status" value="1"/>
</dbReference>
<organism evidence="3 4">
    <name type="scientific">Penicillium hordei</name>
    <dbReference type="NCBI Taxonomy" id="40994"/>
    <lineage>
        <taxon>Eukaryota</taxon>
        <taxon>Fungi</taxon>
        <taxon>Dikarya</taxon>
        <taxon>Ascomycota</taxon>
        <taxon>Pezizomycotina</taxon>
        <taxon>Eurotiomycetes</taxon>
        <taxon>Eurotiomycetidae</taxon>
        <taxon>Eurotiales</taxon>
        <taxon>Aspergillaceae</taxon>
        <taxon>Penicillium</taxon>
    </lineage>
</organism>
<dbReference type="GeneID" id="81583834"/>
<dbReference type="Gene3D" id="3.40.50.12020">
    <property type="entry name" value="Uncharacterised protein family UPF0261, NN domain"/>
    <property type="match status" value="1"/>
</dbReference>
<dbReference type="PANTHER" id="PTHR31862:SF1">
    <property type="entry name" value="UPF0261 DOMAIN PROTEIN (AFU_ORTHOLOGUE AFUA_1G10120)"/>
    <property type="match status" value="1"/>
</dbReference>
<evidence type="ECO:0000259" key="2">
    <source>
        <dbReference type="Pfam" id="PF23189"/>
    </source>
</evidence>
<reference evidence="3" key="1">
    <citation type="journal article" date="2023" name="IMA Fungus">
        <title>Comparative genomic study of the Penicillium genus elucidates a diverse pangenome and 15 lateral gene transfer events.</title>
        <authorList>
            <person name="Petersen C."/>
            <person name="Sorensen T."/>
            <person name="Nielsen M.R."/>
            <person name="Sondergaard T.E."/>
            <person name="Sorensen J.L."/>
            <person name="Fitzpatrick D.A."/>
            <person name="Frisvad J.C."/>
            <person name="Nielsen K.L."/>
        </authorList>
    </citation>
    <scope>NUCLEOTIDE SEQUENCE</scope>
    <source>
        <strain evidence="3">IBT 12815</strain>
    </source>
</reference>
<name>A0AAD6EHL8_9EURO</name>
<dbReference type="InterPro" id="IPR056778">
    <property type="entry name" value="UPF0261_C"/>
</dbReference>
<evidence type="ECO:0000313" key="4">
    <source>
        <dbReference type="Proteomes" id="UP001213799"/>
    </source>
</evidence>
<keyword evidence="4" id="KW-1185">Reference proteome</keyword>
<dbReference type="Gene3D" id="3.40.50.12030">
    <property type="entry name" value="Uncharacterised protein family UPF0261, NC domain"/>
    <property type="match status" value="2"/>
</dbReference>
<proteinExistence type="predicted"/>
<evidence type="ECO:0000259" key="1">
    <source>
        <dbReference type="Pfam" id="PF06792"/>
    </source>
</evidence>
<comment type="caution">
    <text evidence="3">The sequence shown here is derived from an EMBL/GenBank/DDBJ whole genome shotgun (WGS) entry which is preliminary data.</text>
</comment>
<dbReference type="EMBL" id="JAQJAE010000001">
    <property type="protein sequence ID" value="KAJ5617420.1"/>
    <property type="molecule type" value="Genomic_DNA"/>
</dbReference>